<keyword evidence="2" id="KW-0378">Hydrolase</keyword>
<dbReference type="Pfam" id="PF01229">
    <property type="entry name" value="Glyco_hydro_39"/>
    <property type="match status" value="1"/>
</dbReference>
<dbReference type="InterPro" id="IPR049166">
    <property type="entry name" value="GH39_cat"/>
</dbReference>
<dbReference type="InterPro" id="IPR017853">
    <property type="entry name" value="GH"/>
</dbReference>
<evidence type="ECO:0000259" key="4">
    <source>
        <dbReference type="Pfam" id="PF01229"/>
    </source>
</evidence>
<proteinExistence type="inferred from homology"/>
<evidence type="ECO:0000256" key="1">
    <source>
        <dbReference type="ARBA" id="ARBA00008875"/>
    </source>
</evidence>
<protein>
    <recommendedName>
        <fullName evidence="4">Glycosyl hydrolases family 39 N-terminal catalytic domain-containing protein</fullName>
    </recommendedName>
</protein>
<evidence type="ECO:0000256" key="3">
    <source>
        <dbReference type="ARBA" id="ARBA00023295"/>
    </source>
</evidence>
<dbReference type="Proteomes" id="UP000597338">
    <property type="component" value="Unassembled WGS sequence"/>
</dbReference>
<dbReference type="Gene3D" id="3.20.20.80">
    <property type="entry name" value="Glycosidases"/>
    <property type="match status" value="1"/>
</dbReference>
<keyword evidence="3" id="KW-0326">Glycosidase</keyword>
<comment type="caution">
    <text evidence="5">The sequence shown here is derived from an EMBL/GenBank/DDBJ whole genome shotgun (WGS) entry which is preliminary data.</text>
</comment>
<keyword evidence="6" id="KW-1185">Reference proteome</keyword>
<evidence type="ECO:0000256" key="2">
    <source>
        <dbReference type="ARBA" id="ARBA00022801"/>
    </source>
</evidence>
<feature type="domain" description="Glycosyl hydrolases family 39 N-terminal catalytic" evidence="4">
    <location>
        <begin position="86"/>
        <end position="255"/>
    </location>
</feature>
<gene>
    <name evidence="5" type="ORF">GCM10011386_25310</name>
</gene>
<dbReference type="EMBL" id="BMIK01000008">
    <property type="protein sequence ID" value="GGC32134.1"/>
    <property type="molecule type" value="Genomic_DNA"/>
</dbReference>
<organism evidence="5 6">
    <name type="scientific">Parapedobacter defluvii</name>
    <dbReference type="NCBI Taxonomy" id="2045106"/>
    <lineage>
        <taxon>Bacteria</taxon>
        <taxon>Pseudomonadati</taxon>
        <taxon>Bacteroidota</taxon>
        <taxon>Sphingobacteriia</taxon>
        <taxon>Sphingobacteriales</taxon>
        <taxon>Sphingobacteriaceae</taxon>
        <taxon>Parapedobacter</taxon>
    </lineage>
</organism>
<name>A0ABQ1M623_9SPHI</name>
<reference evidence="6" key="1">
    <citation type="journal article" date="2019" name="Int. J. Syst. Evol. Microbiol.">
        <title>The Global Catalogue of Microorganisms (GCM) 10K type strain sequencing project: providing services to taxonomists for standard genome sequencing and annotation.</title>
        <authorList>
            <consortium name="The Broad Institute Genomics Platform"/>
            <consortium name="The Broad Institute Genome Sequencing Center for Infectious Disease"/>
            <person name="Wu L."/>
            <person name="Ma J."/>
        </authorList>
    </citation>
    <scope>NUCLEOTIDE SEQUENCE [LARGE SCALE GENOMIC DNA]</scope>
    <source>
        <strain evidence="6">CGMCC 1.15342</strain>
    </source>
</reference>
<evidence type="ECO:0000313" key="6">
    <source>
        <dbReference type="Proteomes" id="UP000597338"/>
    </source>
</evidence>
<accession>A0ABQ1M623</accession>
<evidence type="ECO:0000313" key="5">
    <source>
        <dbReference type="EMBL" id="GGC32134.1"/>
    </source>
</evidence>
<sequence length="530" mass="60490">MPLVDTAHHAFHVSIQQLGPKIWNPVDHINVWNYAAEWHDDMEQQPDDYFRKNFPYVRYIQLMTAAGGSVERDLFKDPHDRSVTDDYDFSPLIRACRNIVRQELTPHLKLGNVPLKYAANPEVSKDFGVNVCPPYDYNLWHAYIKAMMYALVGEFGRKNVQAWRFGVVTEYENKSWFSVADDPEKTRDAYFKLYDYTVDAIEQVLGKNSCVGAHSMTVSEGLWDERQLIAHCARGKNYCTGKTGTRLNFLAASYYDERPGKRVAGNVSFVETIDLLRKAAIKEGFDKLFYGVDEGRILSGMDGKPLFPRAVGQTWQAAYDARLYRILMDTDVDYFSHWAYTTHGISSGIPSVSAQTSALFYKMEGSIRLPLEHHAGKSVPGEDIGAIAAWDKQRKKLYLLFYAYSDSLHHAAIREISCTIRGIDSKSQKLVATRSLVSDDSNFFDEWLADRERMGITADDFGWSSDSFVIQPPTLKDAKHVTFFKSREPFYRSCAEIHPVAEQFNLENGMLHIRTDIPLHGVMLYEIAIN</sequence>
<dbReference type="SUPFAM" id="SSF51445">
    <property type="entry name" value="(Trans)glycosidases"/>
    <property type="match status" value="1"/>
</dbReference>
<comment type="similarity">
    <text evidence="1">Belongs to the glycosyl hydrolase 39 family.</text>
</comment>